<dbReference type="PANTHER" id="PTHR42928">
    <property type="entry name" value="TRICARBOXYLATE-BINDING PROTEIN"/>
    <property type="match status" value="1"/>
</dbReference>
<dbReference type="Proteomes" id="UP000494111">
    <property type="component" value="Unassembled WGS sequence"/>
</dbReference>
<comment type="similarity">
    <text evidence="1">Belongs to the UPF0065 (bug) family.</text>
</comment>
<gene>
    <name evidence="3" type="ORF">LMG3458_00790</name>
</gene>
<dbReference type="InterPro" id="IPR005064">
    <property type="entry name" value="BUG"/>
</dbReference>
<keyword evidence="2" id="KW-0732">Signal</keyword>
<name>A0A6S6ZB16_9BURK</name>
<evidence type="ECO:0000256" key="2">
    <source>
        <dbReference type="SAM" id="SignalP"/>
    </source>
</evidence>
<dbReference type="Gene3D" id="3.40.190.10">
    <property type="entry name" value="Periplasmic binding protein-like II"/>
    <property type="match status" value="1"/>
</dbReference>
<evidence type="ECO:0000256" key="1">
    <source>
        <dbReference type="ARBA" id="ARBA00006987"/>
    </source>
</evidence>
<evidence type="ECO:0008006" key="5">
    <source>
        <dbReference type="Google" id="ProtNLM"/>
    </source>
</evidence>
<dbReference type="PANTHER" id="PTHR42928:SF5">
    <property type="entry name" value="BLR1237 PROTEIN"/>
    <property type="match status" value="1"/>
</dbReference>
<feature type="signal peptide" evidence="2">
    <location>
        <begin position="1"/>
        <end position="26"/>
    </location>
</feature>
<feature type="chain" id="PRO_5029000033" description="Tripartite tricarboxylate transporter substrate binding protein" evidence="2">
    <location>
        <begin position="27"/>
        <end position="320"/>
    </location>
</feature>
<accession>A0A6S6ZB16</accession>
<dbReference type="CDD" id="cd13578">
    <property type="entry name" value="PBP2_Bug27"/>
    <property type="match status" value="1"/>
</dbReference>
<dbReference type="AlphaFoldDB" id="A0A6S6ZB16"/>
<dbReference type="RefSeq" id="WP_175191276.1">
    <property type="nucleotide sequence ID" value="NZ_CADIJO010000002.1"/>
</dbReference>
<dbReference type="InterPro" id="IPR042100">
    <property type="entry name" value="Bug_dom1"/>
</dbReference>
<protein>
    <recommendedName>
        <fullName evidence="5">Tripartite tricarboxylate transporter substrate binding protein</fullName>
    </recommendedName>
</protein>
<dbReference type="Pfam" id="PF03401">
    <property type="entry name" value="TctC"/>
    <property type="match status" value="1"/>
</dbReference>
<organism evidence="3 4">
    <name type="scientific">Achromobacter deleyi</name>
    <dbReference type="NCBI Taxonomy" id="1353891"/>
    <lineage>
        <taxon>Bacteria</taxon>
        <taxon>Pseudomonadati</taxon>
        <taxon>Pseudomonadota</taxon>
        <taxon>Betaproteobacteria</taxon>
        <taxon>Burkholderiales</taxon>
        <taxon>Alcaligenaceae</taxon>
        <taxon>Achromobacter</taxon>
    </lineage>
</organism>
<sequence>MFKHSRAALLASLAVIAAAAAPPALAQVRLIVPFAAAGTQDLVARAIQPALGQALGQTIVVENRAGAGGTVGMAVVATSPPDGNTMALVSSSHNTSAWLYPKLPYDAQKSFAPAALIGRTGFALAVANDVPASSAGELIAYAKAHPEGLNYASAGNGSAGHLGMARFLEMAGIPMQHIPYKSTGEAINDVLAGRAQVIMAPTIGIMPFIAGKRLKVIGLTSTIGRSGALAQVPLVSETGLPGFTYDSWYGLLLPAATPRAVVEKINAAAARAIKDPAVVTALDKAGIEPASMSVDAFAAFFAKDYTDMRELVRTSGARVE</sequence>
<dbReference type="Gene3D" id="3.40.190.150">
    <property type="entry name" value="Bordetella uptake gene, domain 1"/>
    <property type="match status" value="1"/>
</dbReference>
<reference evidence="3 4" key="1">
    <citation type="submission" date="2020-04" db="EMBL/GenBank/DDBJ databases">
        <authorList>
            <person name="De Canck E."/>
        </authorList>
    </citation>
    <scope>NUCLEOTIDE SEQUENCE [LARGE SCALE GENOMIC DNA]</scope>
    <source>
        <strain evidence="3 4">LMG 3458</strain>
    </source>
</reference>
<dbReference type="EMBL" id="CADIJO010000002">
    <property type="protein sequence ID" value="CAB3664944.1"/>
    <property type="molecule type" value="Genomic_DNA"/>
</dbReference>
<evidence type="ECO:0000313" key="4">
    <source>
        <dbReference type="Proteomes" id="UP000494111"/>
    </source>
</evidence>
<evidence type="ECO:0000313" key="3">
    <source>
        <dbReference type="EMBL" id="CAB3664944.1"/>
    </source>
</evidence>
<proteinExistence type="inferred from homology"/>
<dbReference type="SUPFAM" id="SSF53850">
    <property type="entry name" value="Periplasmic binding protein-like II"/>
    <property type="match status" value="1"/>
</dbReference>
<dbReference type="PIRSF" id="PIRSF017082">
    <property type="entry name" value="YflP"/>
    <property type="match status" value="1"/>
</dbReference>